<dbReference type="PRINTS" id="PR00465">
    <property type="entry name" value="EP450IV"/>
</dbReference>
<keyword evidence="16" id="KW-0812">Transmembrane</keyword>
<comment type="similarity">
    <text evidence="5 15">Belongs to the cytochrome P450 family.</text>
</comment>
<dbReference type="InterPro" id="IPR002403">
    <property type="entry name" value="Cyt_P450_E_grp-IV"/>
</dbReference>
<dbReference type="Pfam" id="PF00067">
    <property type="entry name" value="p450"/>
    <property type="match status" value="2"/>
</dbReference>
<dbReference type="CDD" id="cd11056">
    <property type="entry name" value="CYP6-like"/>
    <property type="match status" value="1"/>
</dbReference>
<keyword evidence="6 14" id="KW-0349">Heme</keyword>
<dbReference type="GO" id="GO:0016705">
    <property type="term" value="F:oxidoreductase activity, acting on paired donors, with incorporation or reduction of molecular oxygen"/>
    <property type="evidence" value="ECO:0007669"/>
    <property type="project" value="InterPro"/>
</dbReference>
<keyword evidence="18" id="KW-1185">Reference proteome</keyword>
<proteinExistence type="inferred from homology"/>
<evidence type="ECO:0008006" key="19">
    <source>
        <dbReference type="Google" id="ProtNLM"/>
    </source>
</evidence>
<gene>
    <name evidence="17" type="ORF">J437_LFUL009388</name>
</gene>
<keyword evidence="12 15" id="KW-0503">Monooxygenase</keyword>
<keyword evidence="16" id="KW-1133">Transmembrane helix</keyword>
<evidence type="ECO:0000256" key="1">
    <source>
        <dbReference type="ARBA" id="ARBA00001971"/>
    </source>
</evidence>
<dbReference type="InterPro" id="IPR001128">
    <property type="entry name" value="Cyt_P450"/>
</dbReference>
<comment type="subcellular location">
    <subcellularLocation>
        <location evidence="4">Endoplasmic reticulum membrane</location>
        <topology evidence="4">Peripheral membrane protein</topology>
    </subcellularLocation>
    <subcellularLocation>
        <location evidence="3">Microsome membrane</location>
        <topology evidence="3">Peripheral membrane protein</topology>
    </subcellularLocation>
</comment>
<keyword evidence="10 15" id="KW-0560">Oxidoreductase</keyword>
<evidence type="ECO:0000256" key="9">
    <source>
        <dbReference type="ARBA" id="ARBA00022848"/>
    </source>
</evidence>
<evidence type="ECO:0000256" key="7">
    <source>
        <dbReference type="ARBA" id="ARBA00022723"/>
    </source>
</evidence>
<dbReference type="InterPro" id="IPR017972">
    <property type="entry name" value="Cyt_P450_CS"/>
</dbReference>
<dbReference type="InterPro" id="IPR050476">
    <property type="entry name" value="Insect_CytP450_Detox"/>
</dbReference>
<reference evidence="17" key="2">
    <citation type="submission" date="2017-10" db="EMBL/GenBank/DDBJ databases">
        <title>Ladona fulva Genome sequencing and assembly.</title>
        <authorList>
            <person name="Murali S."/>
            <person name="Richards S."/>
            <person name="Bandaranaike D."/>
            <person name="Bellair M."/>
            <person name="Blankenburg K."/>
            <person name="Chao H."/>
            <person name="Dinh H."/>
            <person name="Doddapaneni H."/>
            <person name="Dugan-Rocha S."/>
            <person name="Elkadiri S."/>
            <person name="Gnanaolivu R."/>
            <person name="Hernandez B."/>
            <person name="Skinner E."/>
            <person name="Javaid M."/>
            <person name="Lee S."/>
            <person name="Li M."/>
            <person name="Ming W."/>
            <person name="Munidasa M."/>
            <person name="Muniz J."/>
            <person name="Nguyen L."/>
            <person name="Hughes D."/>
            <person name="Osuji N."/>
            <person name="Pu L.-L."/>
            <person name="Puazo M."/>
            <person name="Qu C."/>
            <person name="Quiroz J."/>
            <person name="Raj R."/>
            <person name="Weissenberger G."/>
            <person name="Xin Y."/>
            <person name="Zou X."/>
            <person name="Han Y."/>
            <person name="Worley K."/>
            <person name="Muzny D."/>
            <person name="Gibbs R."/>
        </authorList>
    </citation>
    <scope>NUCLEOTIDE SEQUENCE</scope>
    <source>
        <strain evidence="17">Sampled in the wild</strain>
    </source>
</reference>
<evidence type="ECO:0000256" key="6">
    <source>
        <dbReference type="ARBA" id="ARBA00022617"/>
    </source>
</evidence>
<evidence type="ECO:0000256" key="5">
    <source>
        <dbReference type="ARBA" id="ARBA00010617"/>
    </source>
</evidence>
<dbReference type="PANTHER" id="PTHR24292:SF54">
    <property type="entry name" value="CYP9F3-RELATED"/>
    <property type="match status" value="1"/>
</dbReference>
<dbReference type="AlphaFoldDB" id="A0A8K0K5F7"/>
<evidence type="ECO:0000256" key="3">
    <source>
        <dbReference type="ARBA" id="ARBA00004174"/>
    </source>
</evidence>
<feature type="transmembrane region" description="Helical" evidence="16">
    <location>
        <begin position="96"/>
        <end position="112"/>
    </location>
</feature>
<organism evidence="17 18">
    <name type="scientific">Ladona fulva</name>
    <name type="common">Scarce chaser dragonfly</name>
    <name type="synonym">Libellula fulva</name>
    <dbReference type="NCBI Taxonomy" id="123851"/>
    <lineage>
        <taxon>Eukaryota</taxon>
        <taxon>Metazoa</taxon>
        <taxon>Ecdysozoa</taxon>
        <taxon>Arthropoda</taxon>
        <taxon>Hexapoda</taxon>
        <taxon>Insecta</taxon>
        <taxon>Pterygota</taxon>
        <taxon>Palaeoptera</taxon>
        <taxon>Odonata</taxon>
        <taxon>Epiprocta</taxon>
        <taxon>Anisoptera</taxon>
        <taxon>Libelluloidea</taxon>
        <taxon>Libellulidae</taxon>
        <taxon>Ladona</taxon>
    </lineage>
</organism>
<name>A0A8K0K5F7_LADFU</name>
<accession>A0A8K0K5F7</accession>
<dbReference type="Gene3D" id="1.10.630.10">
    <property type="entry name" value="Cytochrome P450"/>
    <property type="match status" value="2"/>
</dbReference>
<keyword evidence="8" id="KW-0256">Endoplasmic reticulum</keyword>
<evidence type="ECO:0000313" key="17">
    <source>
        <dbReference type="EMBL" id="KAG8228707.1"/>
    </source>
</evidence>
<dbReference type="Proteomes" id="UP000792457">
    <property type="component" value="Unassembled WGS sequence"/>
</dbReference>
<dbReference type="PRINTS" id="PR00385">
    <property type="entry name" value="P450"/>
</dbReference>
<dbReference type="EMBL" id="KZ308382">
    <property type="protein sequence ID" value="KAG8228707.1"/>
    <property type="molecule type" value="Genomic_DNA"/>
</dbReference>
<evidence type="ECO:0000256" key="12">
    <source>
        <dbReference type="ARBA" id="ARBA00023033"/>
    </source>
</evidence>
<keyword evidence="9" id="KW-0492">Microsome</keyword>
<dbReference type="PANTHER" id="PTHR24292">
    <property type="entry name" value="CYTOCHROME P450"/>
    <property type="match status" value="1"/>
</dbReference>
<dbReference type="InterPro" id="IPR036396">
    <property type="entry name" value="Cyt_P450_sf"/>
</dbReference>
<comment type="function">
    <text evidence="2">May be involved in the metabolism of insect hormones and in the breakdown of synthetic insecticides.</text>
</comment>
<keyword evidence="13 16" id="KW-0472">Membrane</keyword>
<evidence type="ECO:0000256" key="4">
    <source>
        <dbReference type="ARBA" id="ARBA00004406"/>
    </source>
</evidence>
<dbReference type="PROSITE" id="PS00086">
    <property type="entry name" value="CYTOCHROME_P450"/>
    <property type="match status" value="1"/>
</dbReference>
<evidence type="ECO:0000256" key="2">
    <source>
        <dbReference type="ARBA" id="ARBA00003690"/>
    </source>
</evidence>
<dbReference type="GO" id="GO:0004497">
    <property type="term" value="F:monooxygenase activity"/>
    <property type="evidence" value="ECO:0007669"/>
    <property type="project" value="UniProtKB-KW"/>
</dbReference>
<evidence type="ECO:0000256" key="11">
    <source>
        <dbReference type="ARBA" id="ARBA00023004"/>
    </source>
</evidence>
<feature type="binding site" description="axial binding residue" evidence="14">
    <location>
        <position position="453"/>
    </location>
    <ligand>
        <name>heme</name>
        <dbReference type="ChEBI" id="CHEBI:30413"/>
    </ligand>
    <ligandPart>
        <name>Fe</name>
        <dbReference type="ChEBI" id="CHEBI:18248"/>
    </ligandPart>
</feature>
<evidence type="ECO:0000256" key="15">
    <source>
        <dbReference type="RuleBase" id="RU000461"/>
    </source>
</evidence>
<sequence>MIHRDAGTPFPLRVCIGPRTIRAVSRFKRVGAERIFSPKESPRVCIGPRTIRAVSRFKRVGAERIFSPKESPRSVLFIGFAMAGIMEMMQWGDWRVTVALVVVALVTLYFYLTSNMNYWSKRGFPQIPASPIPIFGNTFKILTGQANFTEMFDQLYKKAGDQPFVGFFQGSQPVLLVKDPELIKRILIKDFHAFMDRGFKIEEDVDPFNAKGLSNLNGQRWKNMRARLSPTFTSGRMKAMFPLMYSCSDVLLNCIENEVKKNSGEVVMEMKDCLSCFSTDVIATCAFGIQYVSWANVDLDDLAAQAMLFFAAGLETTSSLSSFVLFELSKSEEGKEIQRNLQEEVDSVMQEDGGKITYAGLKRMQLLERVVNETLRIHPPAGVLSRIAVENYKIPETDLTLEKNTMVFIPTQAMQNDEKFFPEPKKFNPDRFLNKENYNHFAYLPFGDGPRLCIGKGKIRFDAGPTGSGCTSLQV</sequence>
<dbReference type="GO" id="GO:0005789">
    <property type="term" value="C:endoplasmic reticulum membrane"/>
    <property type="evidence" value="ECO:0007669"/>
    <property type="project" value="UniProtKB-SubCell"/>
</dbReference>
<evidence type="ECO:0000256" key="13">
    <source>
        <dbReference type="ARBA" id="ARBA00023136"/>
    </source>
</evidence>
<keyword evidence="11 14" id="KW-0408">Iron</keyword>
<evidence type="ECO:0000313" key="18">
    <source>
        <dbReference type="Proteomes" id="UP000792457"/>
    </source>
</evidence>
<protein>
    <recommendedName>
        <fullName evidence="19">Cytochrome P450</fullName>
    </recommendedName>
</protein>
<dbReference type="GO" id="GO:0020037">
    <property type="term" value="F:heme binding"/>
    <property type="evidence" value="ECO:0007669"/>
    <property type="project" value="InterPro"/>
</dbReference>
<dbReference type="GO" id="GO:0005506">
    <property type="term" value="F:iron ion binding"/>
    <property type="evidence" value="ECO:0007669"/>
    <property type="project" value="InterPro"/>
</dbReference>
<dbReference type="SUPFAM" id="SSF48264">
    <property type="entry name" value="Cytochrome P450"/>
    <property type="match status" value="1"/>
</dbReference>
<reference evidence="17" key="1">
    <citation type="submission" date="2013-04" db="EMBL/GenBank/DDBJ databases">
        <authorList>
            <person name="Qu J."/>
            <person name="Murali S.C."/>
            <person name="Bandaranaike D."/>
            <person name="Bellair M."/>
            <person name="Blankenburg K."/>
            <person name="Chao H."/>
            <person name="Dinh H."/>
            <person name="Doddapaneni H."/>
            <person name="Downs B."/>
            <person name="Dugan-Rocha S."/>
            <person name="Elkadiri S."/>
            <person name="Gnanaolivu R.D."/>
            <person name="Hernandez B."/>
            <person name="Javaid M."/>
            <person name="Jayaseelan J.C."/>
            <person name="Lee S."/>
            <person name="Li M."/>
            <person name="Ming W."/>
            <person name="Munidasa M."/>
            <person name="Muniz J."/>
            <person name="Nguyen L."/>
            <person name="Ongeri F."/>
            <person name="Osuji N."/>
            <person name="Pu L.-L."/>
            <person name="Puazo M."/>
            <person name="Qu C."/>
            <person name="Quiroz J."/>
            <person name="Raj R."/>
            <person name="Weissenberger G."/>
            <person name="Xin Y."/>
            <person name="Zou X."/>
            <person name="Han Y."/>
            <person name="Richards S."/>
            <person name="Worley K."/>
            <person name="Muzny D."/>
            <person name="Gibbs R."/>
        </authorList>
    </citation>
    <scope>NUCLEOTIDE SEQUENCE</scope>
    <source>
        <strain evidence="17">Sampled in the wild</strain>
    </source>
</reference>
<evidence type="ECO:0000256" key="14">
    <source>
        <dbReference type="PIRSR" id="PIRSR602403-1"/>
    </source>
</evidence>
<evidence type="ECO:0000256" key="8">
    <source>
        <dbReference type="ARBA" id="ARBA00022824"/>
    </source>
</evidence>
<comment type="caution">
    <text evidence="17">The sequence shown here is derived from an EMBL/GenBank/DDBJ whole genome shotgun (WGS) entry which is preliminary data.</text>
</comment>
<comment type="cofactor">
    <cofactor evidence="1 14">
        <name>heme</name>
        <dbReference type="ChEBI" id="CHEBI:30413"/>
    </cofactor>
</comment>
<dbReference type="OrthoDB" id="2789670at2759"/>
<keyword evidence="7 14" id="KW-0479">Metal-binding</keyword>
<evidence type="ECO:0000256" key="10">
    <source>
        <dbReference type="ARBA" id="ARBA00023002"/>
    </source>
</evidence>
<evidence type="ECO:0000256" key="16">
    <source>
        <dbReference type="SAM" id="Phobius"/>
    </source>
</evidence>